<feature type="region of interest" description="Disordered" evidence="1">
    <location>
        <begin position="75"/>
        <end position="103"/>
    </location>
</feature>
<name>A0A1E1F675_9SPHN</name>
<keyword evidence="2" id="KW-1133">Transmembrane helix</keyword>
<protein>
    <submittedName>
        <fullName evidence="3">Uncharacterized protein</fullName>
    </submittedName>
</protein>
<feature type="transmembrane region" description="Helical" evidence="2">
    <location>
        <begin position="20"/>
        <end position="39"/>
    </location>
</feature>
<evidence type="ECO:0000313" key="4">
    <source>
        <dbReference type="Proteomes" id="UP000218272"/>
    </source>
</evidence>
<dbReference type="Proteomes" id="UP000218272">
    <property type="component" value="Chromosome SCLO_1"/>
</dbReference>
<dbReference type="AlphaFoldDB" id="A0A1E1F675"/>
<sequence length="103" mass="11471">MDPWKAEPPRGPNRRPASFWPGAVAMALATLLLGLFMAGTITAQTLYPLLMLVIAIPMGYLILIDVEPPPWHEVPPPPDIASVWPPRPDNRRKRRGKGRNNSK</sequence>
<dbReference type="EMBL" id="AP017655">
    <property type="protein sequence ID" value="BAV66023.1"/>
    <property type="molecule type" value="Genomic_DNA"/>
</dbReference>
<proteinExistence type="predicted"/>
<keyword evidence="2" id="KW-0472">Membrane</keyword>
<feature type="transmembrane region" description="Helical" evidence="2">
    <location>
        <begin position="46"/>
        <end position="64"/>
    </location>
</feature>
<accession>A0A1E1F675</accession>
<reference evidence="3 4" key="1">
    <citation type="submission" date="2016-10" db="EMBL/GenBank/DDBJ databases">
        <title>Complete Genome Sequence of the Nonylphenol-Degrading Bacterium Sphingobium cloacae JCM 10874T.</title>
        <authorList>
            <person name="Ootsuka M."/>
            <person name="Nishizawa T."/>
            <person name="Ohta H."/>
        </authorList>
    </citation>
    <scope>NUCLEOTIDE SEQUENCE [LARGE SCALE GENOMIC DNA]</scope>
    <source>
        <strain evidence="3 4">JCM 10874</strain>
    </source>
</reference>
<feature type="compositionally biased region" description="Basic residues" evidence="1">
    <location>
        <begin position="90"/>
        <end position="103"/>
    </location>
</feature>
<organism evidence="3 4">
    <name type="scientific">Sphingobium cloacae</name>
    <dbReference type="NCBI Taxonomy" id="120107"/>
    <lineage>
        <taxon>Bacteria</taxon>
        <taxon>Pseudomonadati</taxon>
        <taxon>Pseudomonadota</taxon>
        <taxon>Alphaproteobacteria</taxon>
        <taxon>Sphingomonadales</taxon>
        <taxon>Sphingomonadaceae</taxon>
        <taxon>Sphingobium</taxon>
    </lineage>
</organism>
<evidence type="ECO:0000256" key="2">
    <source>
        <dbReference type="SAM" id="Phobius"/>
    </source>
</evidence>
<gene>
    <name evidence="3" type="ORF">SCLO_1029830</name>
</gene>
<evidence type="ECO:0000256" key="1">
    <source>
        <dbReference type="SAM" id="MobiDB-lite"/>
    </source>
</evidence>
<keyword evidence="4" id="KW-1185">Reference proteome</keyword>
<dbReference type="KEGG" id="sclo:SCLO_1029830"/>
<keyword evidence="2" id="KW-0812">Transmembrane</keyword>
<evidence type="ECO:0000313" key="3">
    <source>
        <dbReference type="EMBL" id="BAV66023.1"/>
    </source>
</evidence>